<dbReference type="PANTHER" id="PTHR43305">
    <property type="entry name" value="FAMILY N-ACETYLTRANSFERASE, PUTATIVE (AFU_ORTHOLOGUE AFUA_2G01380)-RELATED"/>
    <property type="match status" value="1"/>
</dbReference>
<keyword evidence="2" id="KW-0687">Ribonucleoprotein</keyword>
<feature type="domain" description="N-acetyltransferase" evidence="1">
    <location>
        <begin position="2"/>
        <end position="154"/>
    </location>
</feature>
<name>A0A1G9VQ87_9BACT</name>
<dbReference type="PANTHER" id="PTHR43305:SF1">
    <property type="entry name" value="FAMILY N-ACETYLTRANSFERASE, PUTATIVE (AFU_ORTHOLOGUE AFUA_2G01380)-RELATED"/>
    <property type="match status" value="1"/>
</dbReference>
<evidence type="ECO:0000313" key="3">
    <source>
        <dbReference type="Proteomes" id="UP000198510"/>
    </source>
</evidence>
<accession>A0A1G9VQ87</accession>
<organism evidence="2 3">
    <name type="scientific">Catalinimonas alkaloidigena</name>
    <dbReference type="NCBI Taxonomy" id="1075417"/>
    <lineage>
        <taxon>Bacteria</taxon>
        <taxon>Pseudomonadati</taxon>
        <taxon>Bacteroidota</taxon>
        <taxon>Cytophagia</taxon>
        <taxon>Cytophagales</taxon>
        <taxon>Catalimonadaceae</taxon>
        <taxon>Catalinimonas</taxon>
    </lineage>
</organism>
<dbReference type="Pfam" id="PF00583">
    <property type="entry name" value="Acetyltransf_1"/>
    <property type="match status" value="1"/>
</dbReference>
<dbReference type="GO" id="GO:0005840">
    <property type="term" value="C:ribosome"/>
    <property type="evidence" value="ECO:0007669"/>
    <property type="project" value="UniProtKB-KW"/>
</dbReference>
<dbReference type="InterPro" id="IPR000182">
    <property type="entry name" value="GNAT_dom"/>
</dbReference>
<keyword evidence="2" id="KW-0689">Ribosomal protein</keyword>
<dbReference type="InterPro" id="IPR016181">
    <property type="entry name" value="Acyl_CoA_acyltransferase"/>
</dbReference>
<evidence type="ECO:0000259" key="1">
    <source>
        <dbReference type="PROSITE" id="PS51186"/>
    </source>
</evidence>
<proteinExistence type="predicted"/>
<dbReference type="OrthoDB" id="9803233at2"/>
<dbReference type="STRING" id="1075417.SAMN05421823_1232"/>
<dbReference type="RefSeq" id="WP_089688790.1">
    <property type="nucleotide sequence ID" value="NZ_FNFO01000023.1"/>
</dbReference>
<dbReference type="InterPro" id="IPR052777">
    <property type="entry name" value="Acetyltransferase_Enz"/>
</dbReference>
<gene>
    <name evidence="2" type="ORF">SAMN05421823_1232</name>
</gene>
<dbReference type="Gene3D" id="3.40.630.30">
    <property type="match status" value="1"/>
</dbReference>
<protein>
    <submittedName>
        <fullName evidence="2">Ribosomal protein S18 acetylase RimI</fullName>
    </submittedName>
</protein>
<keyword evidence="3" id="KW-1185">Reference proteome</keyword>
<sequence length="154" mass="17474">MITIQEATNPEAYRIAATLFQEYAAQLGVDLGFQHFTEELATLERQYARPHGVLFVAYEDARPLGCVGIRRLDDSVCELKRMYLRQETRGRGLGKRLLAHALEAGRSLGYSTMRLDTLPTMQTALALYTRAGFYEIAPYRVNPIVGTRYLEIKL</sequence>
<dbReference type="EMBL" id="FNFO01000023">
    <property type="protein sequence ID" value="SDM74382.1"/>
    <property type="molecule type" value="Genomic_DNA"/>
</dbReference>
<dbReference type="PROSITE" id="PS51186">
    <property type="entry name" value="GNAT"/>
    <property type="match status" value="1"/>
</dbReference>
<dbReference type="CDD" id="cd04301">
    <property type="entry name" value="NAT_SF"/>
    <property type="match status" value="1"/>
</dbReference>
<dbReference type="Proteomes" id="UP000198510">
    <property type="component" value="Unassembled WGS sequence"/>
</dbReference>
<dbReference type="GO" id="GO:0016747">
    <property type="term" value="F:acyltransferase activity, transferring groups other than amino-acyl groups"/>
    <property type="evidence" value="ECO:0007669"/>
    <property type="project" value="InterPro"/>
</dbReference>
<dbReference type="SUPFAM" id="SSF55729">
    <property type="entry name" value="Acyl-CoA N-acyltransferases (Nat)"/>
    <property type="match status" value="1"/>
</dbReference>
<dbReference type="AlphaFoldDB" id="A0A1G9VQ87"/>
<reference evidence="2 3" key="1">
    <citation type="submission" date="2016-10" db="EMBL/GenBank/DDBJ databases">
        <authorList>
            <person name="de Groot N.N."/>
        </authorList>
    </citation>
    <scope>NUCLEOTIDE SEQUENCE [LARGE SCALE GENOMIC DNA]</scope>
    <source>
        <strain evidence="2 3">DSM 25186</strain>
    </source>
</reference>
<evidence type="ECO:0000313" key="2">
    <source>
        <dbReference type="EMBL" id="SDM74382.1"/>
    </source>
</evidence>